<feature type="domain" description="Ig-like" evidence="2">
    <location>
        <begin position="773"/>
        <end position="868"/>
    </location>
</feature>
<dbReference type="InterPro" id="IPR013783">
    <property type="entry name" value="Ig-like_fold"/>
</dbReference>
<sequence>MANSDGGEVARIVWTNKDDDIIYNYVPSQQHFRRQKREKSRFAVNEESLKNGNIVLWISEVMSSDGGIYHCTVITEEEFVTKSINLLVQGIRLVLAIRLHVSPPSLTCDVGQTAQFKCTIDDCFDNASFFWYQKHIFGNGTEGELKSINIGRKFSVNKTKLASTLVIEAVEIADAGPFICKVLCFQKKMVYANKTSLLVVKALPKLHLHTQISADDPSIVTLICSAVDFYPPSIIFIWDHSLPGVLNGSEQTEPTLLQQGTYSSNSSLQVRTSQWTPGTEIACVVNHSSVTQPLREGIWRRVAFEMTCQPVFLQTDVGSNVSITCSWQSQRNSADRKIMWTKDDIFLESQPPLEHQSNSTVTDRFKFNYQNMDNRNVSLNIKNLQRSDAGTYECTVIIGEAYREMKINLQVRDKDEKYGKNVEESDTNNKYDIILKDMPRQHGFFLSLANDVILTPKSTVRLIGQRVEFQCRLKKEKDCKTILFFWRHIPIFENDSETVGKDIENGGRFSINNEGQVSSLVITDVKITDSGYFNCSLICVHIKKESLCEGSQLEVQAVPKLTLHYQTSSDDPSNLHLTCSAVGFYPPSITLSWDHTFHEVNHSILRGDPTLLQDGTYNISSTLLVKASLWSPGDEIGCVVNHSSLTRPLRKNIMREGVFLSLADDLLLTPQSATRLIGQRLELNCSLNKEKNCKRPQFFWRHRHIHLNSSEEAEKDIRGKGRFSISTESLSSSLVITDLKVTDSGYFNCSVLCMTIKKEFIWKSSQLEMRAVPKLDLHYQTSSENPNILHLTCSAVGFYPPNITLFWDHSLHEVTHSILPDNPTLLQDGTYNISSILHVKTSLWSPGEEIGCVVNHSSLTRPLRKNITREVPYKVECPSPQIAFPNMNTLINCTIKNLNSDTLTYVFWTKDHNILASYRRTKTEVTPVQQSRFSLSQDTISQGDFSLYIMDVQPSDNGLYRYSLGINNTREDGEVMLEIRETPSLHLQFNLSSNNPEDLILTCSAVGFYSSDFTLSWHHSLPEVLYATQQDAHPALQVGTYSRSSTLLVTKTLWAPGTEIGCEANHTSLRRPLKKYIRSPLEKGIATGAIFQIIQSPTFLQLYVGDTAVIHCSLLGCAVRRYFWNKTTECENRTHDLFNSSRISISVSGTIRVENVTGSDSGLYYCRVIHRCLKQSPGTIRGNGTRLMVMDAAKSRDKRNKEEEEKELQYSTLAHKNLKKCSFTKNENELNCIYTQVKPKGDSMAKYEDCVDYAVLDMHETPAAATVANPDCSQYSSLASTLQI</sequence>
<dbReference type="EMBL" id="JAATIS010003638">
    <property type="protein sequence ID" value="KAG2463853.1"/>
    <property type="molecule type" value="Genomic_DNA"/>
</dbReference>
<accession>A0A8X7X9Q7</accession>
<dbReference type="Pfam" id="PF07654">
    <property type="entry name" value="C1-set"/>
    <property type="match status" value="4"/>
</dbReference>
<protein>
    <submittedName>
        <fullName evidence="3">NR3L1 protein</fullName>
    </submittedName>
</protein>
<dbReference type="PROSITE" id="PS50835">
    <property type="entry name" value="IG_LIKE"/>
    <property type="match status" value="10"/>
</dbReference>
<feature type="domain" description="Ig-like" evidence="2">
    <location>
        <begin position="1"/>
        <end position="81"/>
    </location>
</feature>
<feature type="domain" description="Ig-like" evidence="2">
    <location>
        <begin position="559"/>
        <end position="654"/>
    </location>
</feature>
<dbReference type="InterPro" id="IPR036179">
    <property type="entry name" value="Ig-like_dom_sf"/>
</dbReference>
<organism evidence="3 4">
    <name type="scientific">Polypterus senegalus</name>
    <name type="common">Senegal bichir</name>
    <dbReference type="NCBI Taxonomy" id="55291"/>
    <lineage>
        <taxon>Eukaryota</taxon>
        <taxon>Metazoa</taxon>
        <taxon>Chordata</taxon>
        <taxon>Craniata</taxon>
        <taxon>Vertebrata</taxon>
        <taxon>Euteleostomi</taxon>
        <taxon>Actinopterygii</taxon>
        <taxon>Polypteriformes</taxon>
        <taxon>Polypteridae</taxon>
        <taxon>Polypterus</taxon>
    </lineage>
</organism>
<feature type="domain" description="Ig-like" evidence="2">
    <location>
        <begin position="318"/>
        <end position="410"/>
    </location>
</feature>
<dbReference type="Gene3D" id="2.60.40.10">
    <property type="entry name" value="Immunoglobulins"/>
    <property type="match status" value="11"/>
</dbReference>
<proteinExistence type="predicted"/>
<reference evidence="3 4" key="1">
    <citation type="journal article" date="2021" name="Cell">
        <title>Tracing the genetic footprints of vertebrate landing in non-teleost ray-finned fishes.</title>
        <authorList>
            <person name="Bi X."/>
            <person name="Wang K."/>
            <person name="Yang L."/>
            <person name="Pan H."/>
            <person name="Jiang H."/>
            <person name="Wei Q."/>
            <person name="Fang M."/>
            <person name="Yu H."/>
            <person name="Zhu C."/>
            <person name="Cai Y."/>
            <person name="He Y."/>
            <person name="Gan X."/>
            <person name="Zeng H."/>
            <person name="Yu D."/>
            <person name="Zhu Y."/>
            <person name="Jiang H."/>
            <person name="Qiu Q."/>
            <person name="Yang H."/>
            <person name="Zhang Y.E."/>
            <person name="Wang W."/>
            <person name="Zhu M."/>
            <person name="He S."/>
            <person name="Zhang G."/>
        </authorList>
    </citation>
    <scope>NUCLEOTIDE SEQUENCE [LARGE SCALE GENOMIC DNA]</scope>
    <source>
        <strain evidence="3">Bchr_013</strain>
    </source>
</reference>
<keyword evidence="4" id="KW-1185">Reference proteome</keyword>
<dbReference type="SMART" id="SM00407">
    <property type="entry name" value="IGc1"/>
    <property type="match status" value="4"/>
</dbReference>
<evidence type="ECO:0000313" key="3">
    <source>
        <dbReference type="EMBL" id="KAG2463853.1"/>
    </source>
</evidence>
<keyword evidence="1" id="KW-0393">Immunoglobulin domain</keyword>
<feature type="non-terminal residue" evidence="3">
    <location>
        <position position="1"/>
    </location>
</feature>
<feature type="domain" description="Ig-like" evidence="2">
    <location>
        <begin position="1105"/>
        <end position="1170"/>
    </location>
</feature>
<feature type="domain" description="Ig-like" evidence="2">
    <location>
        <begin position="872"/>
        <end position="960"/>
    </location>
</feature>
<dbReference type="CDD" id="cd00098">
    <property type="entry name" value="IgC1"/>
    <property type="match status" value="4"/>
</dbReference>
<feature type="domain" description="Ig-like" evidence="2">
    <location>
        <begin position="111"/>
        <end position="182"/>
    </location>
</feature>
<dbReference type="SMART" id="SM00406">
    <property type="entry name" value="IGv"/>
    <property type="match status" value="3"/>
</dbReference>
<dbReference type="SUPFAM" id="SSF48726">
    <property type="entry name" value="Immunoglobulin"/>
    <property type="match status" value="11"/>
</dbReference>
<feature type="domain" description="Ig-like" evidence="2">
    <location>
        <begin position="664"/>
        <end position="751"/>
    </location>
</feature>
<dbReference type="Proteomes" id="UP000886611">
    <property type="component" value="Unassembled WGS sequence"/>
</dbReference>
<feature type="non-terminal residue" evidence="3">
    <location>
        <position position="1284"/>
    </location>
</feature>
<dbReference type="Pfam" id="PF07686">
    <property type="entry name" value="V-set"/>
    <property type="match status" value="3"/>
</dbReference>
<dbReference type="PANTHER" id="PTHR23411">
    <property type="entry name" value="TAPASIN"/>
    <property type="match status" value="1"/>
</dbReference>
<evidence type="ECO:0000313" key="4">
    <source>
        <dbReference type="Proteomes" id="UP000886611"/>
    </source>
</evidence>
<comment type="caution">
    <text evidence="3">The sequence shown here is derived from an EMBL/GenBank/DDBJ whole genome shotgun (WGS) entry which is preliminary data.</text>
</comment>
<dbReference type="SMART" id="SM00409">
    <property type="entry name" value="IG"/>
    <property type="match status" value="7"/>
</dbReference>
<evidence type="ECO:0000259" key="2">
    <source>
        <dbReference type="PROSITE" id="PS50835"/>
    </source>
</evidence>
<name>A0A8X7X9Q7_POLSE</name>
<feature type="domain" description="Ig-like" evidence="2">
    <location>
        <begin position="204"/>
        <end position="295"/>
    </location>
</feature>
<dbReference type="InterPro" id="IPR003599">
    <property type="entry name" value="Ig_sub"/>
</dbReference>
<gene>
    <name evidence="3" type="primary">Ncr3lg1_4</name>
    <name evidence="3" type="ORF">GTO96_0002383</name>
</gene>
<dbReference type="InterPro" id="IPR003597">
    <property type="entry name" value="Ig_C1-set"/>
</dbReference>
<evidence type="ECO:0000256" key="1">
    <source>
        <dbReference type="ARBA" id="ARBA00023319"/>
    </source>
</evidence>
<dbReference type="InterPro" id="IPR050380">
    <property type="entry name" value="Immune_Resp_Modulators"/>
</dbReference>
<dbReference type="InterPro" id="IPR013106">
    <property type="entry name" value="Ig_V-set"/>
</dbReference>
<dbReference type="InterPro" id="IPR007110">
    <property type="entry name" value="Ig-like_dom"/>
</dbReference>
<feature type="domain" description="Ig-like" evidence="2">
    <location>
        <begin position="983"/>
        <end position="1074"/>
    </location>
</feature>